<dbReference type="GO" id="GO:0019843">
    <property type="term" value="F:rRNA binding"/>
    <property type="evidence" value="ECO:0007669"/>
    <property type="project" value="UniProtKB-UniRule"/>
</dbReference>
<dbReference type="PANTHER" id="PTHR10746">
    <property type="entry name" value="50S RIBOSOMAL PROTEIN L4"/>
    <property type="match status" value="1"/>
</dbReference>
<evidence type="ECO:0000313" key="9">
    <source>
        <dbReference type="Proteomes" id="UP000242705"/>
    </source>
</evidence>
<evidence type="ECO:0000256" key="7">
    <source>
        <dbReference type="SAM" id="MobiDB-lite"/>
    </source>
</evidence>
<evidence type="ECO:0000256" key="1">
    <source>
        <dbReference type="ARBA" id="ARBA00010528"/>
    </source>
</evidence>
<keyword evidence="6" id="KW-0699">rRNA-binding</keyword>
<keyword evidence="6" id="KW-0694">RNA-binding</keyword>
<sequence>MPTVNVYDLQGQVVGELQLSDTVFAAPVNEALLHQAVVAFQANQRAGTADTKTRSEVRGGGRKPWRQKGTGRARAGTTRAPHWRHGGVVFGPHPRDFSVKFPRKMRRAALRQALSAKLASDELKVVNALTLPEVKTKHVLAALDNLNLGRNVLFVTASPNETWKLSARNFKNVHTITTDNLNAYSLLRYHQVVLDTDAVARVEEVFAR</sequence>
<dbReference type="PANTHER" id="PTHR10746:SF6">
    <property type="entry name" value="LARGE RIBOSOMAL SUBUNIT PROTEIN UL4M"/>
    <property type="match status" value="1"/>
</dbReference>
<evidence type="ECO:0000256" key="6">
    <source>
        <dbReference type="HAMAP-Rule" id="MF_01328"/>
    </source>
</evidence>
<dbReference type="Proteomes" id="UP000242705">
    <property type="component" value="Unassembled WGS sequence"/>
</dbReference>
<dbReference type="GO" id="GO:0005840">
    <property type="term" value="C:ribosome"/>
    <property type="evidence" value="ECO:0007669"/>
    <property type="project" value="UniProtKB-KW"/>
</dbReference>
<dbReference type="GO" id="GO:0003735">
    <property type="term" value="F:structural constituent of ribosome"/>
    <property type="evidence" value="ECO:0007669"/>
    <property type="project" value="InterPro"/>
</dbReference>
<dbReference type="AlphaFoldDB" id="A0A1R0ILH0"/>
<comment type="similarity">
    <text evidence="1 6">Belongs to the universal ribosomal protein uL4 family.</text>
</comment>
<dbReference type="SUPFAM" id="SSF52166">
    <property type="entry name" value="Ribosomal protein L4"/>
    <property type="match status" value="1"/>
</dbReference>
<protein>
    <recommendedName>
        <fullName evidence="5 6">Large ribosomal subunit protein uL4</fullName>
    </recommendedName>
</protein>
<dbReference type="EMBL" id="PXYX01000006">
    <property type="protein sequence ID" value="PSR28434.1"/>
    <property type="molecule type" value="Genomic_DNA"/>
</dbReference>
<dbReference type="NCBIfam" id="TIGR03953">
    <property type="entry name" value="rplD_bact"/>
    <property type="match status" value="1"/>
</dbReference>
<keyword evidence="4 6" id="KW-0687">Ribonucleoprotein</keyword>
<dbReference type="InterPro" id="IPR013005">
    <property type="entry name" value="Ribosomal_uL4-like"/>
</dbReference>
<comment type="caution">
    <text evidence="8">The sequence shown here is derived from an EMBL/GenBank/DDBJ whole genome shotgun (WGS) entry which is preliminary data.</text>
</comment>
<evidence type="ECO:0000313" key="8">
    <source>
        <dbReference type="EMBL" id="PSR28434.1"/>
    </source>
</evidence>
<evidence type="ECO:0000256" key="3">
    <source>
        <dbReference type="ARBA" id="ARBA00022980"/>
    </source>
</evidence>
<keyword evidence="3 6" id="KW-0689">Ribosomal protein</keyword>
<evidence type="ECO:0000256" key="4">
    <source>
        <dbReference type="ARBA" id="ARBA00023274"/>
    </source>
</evidence>
<comment type="subunit">
    <text evidence="2 6">Part of the 50S ribosomal subunit.</text>
</comment>
<comment type="function">
    <text evidence="6">One of the primary rRNA binding proteins, this protein initially binds near the 5'-end of the 23S rRNA. It is important during the early stages of 50S assembly. It makes multiple contacts with different domains of the 23S rRNA in the assembled 50S subunit and ribosome.</text>
</comment>
<feature type="compositionally biased region" description="Basic residues" evidence="7">
    <location>
        <begin position="60"/>
        <end position="71"/>
    </location>
</feature>
<comment type="function">
    <text evidence="6">Forms part of the polypeptide exit tunnel.</text>
</comment>
<feature type="region of interest" description="Disordered" evidence="7">
    <location>
        <begin position="44"/>
        <end position="85"/>
    </location>
</feature>
<dbReference type="HAMAP" id="MF_01328_B">
    <property type="entry name" value="Ribosomal_uL4_B"/>
    <property type="match status" value="1"/>
</dbReference>
<reference evidence="8 9" key="1">
    <citation type="journal article" date="2014" name="BMC Genomics">
        <title>Comparison of environmental and isolate Sulfobacillus genomes reveals diverse carbon, sulfur, nitrogen, and hydrogen metabolisms.</title>
        <authorList>
            <person name="Justice N.B."/>
            <person name="Norman A."/>
            <person name="Brown C.T."/>
            <person name="Singh A."/>
            <person name="Thomas B.C."/>
            <person name="Banfield J.F."/>
        </authorList>
    </citation>
    <scope>NUCLEOTIDE SEQUENCE [LARGE SCALE GENOMIC DNA]</scope>
    <source>
        <strain evidence="8">AMDSBA5</strain>
    </source>
</reference>
<dbReference type="RefSeq" id="WP_020376696.1">
    <property type="nucleotide sequence ID" value="NZ_MDZD01000009.1"/>
</dbReference>
<proteinExistence type="inferred from homology"/>
<evidence type="ECO:0000256" key="2">
    <source>
        <dbReference type="ARBA" id="ARBA00011838"/>
    </source>
</evidence>
<dbReference type="InterPro" id="IPR023574">
    <property type="entry name" value="Ribosomal_uL4_dom_sf"/>
</dbReference>
<name>A0A1R0ILH0_SULTH</name>
<accession>A0A1R0ILH0</accession>
<dbReference type="InterPro" id="IPR002136">
    <property type="entry name" value="Ribosomal_uL4"/>
</dbReference>
<dbReference type="GO" id="GO:0006412">
    <property type="term" value="P:translation"/>
    <property type="evidence" value="ECO:0007669"/>
    <property type="project" value="UniProtKB-UniRule"/>
</dbReference>
<gene>
    <name evidence="6" type="primary">rplD</name>
    <name evidence="8" type="ORF">C7B47_04505</name>
</gene>
<organism evidence="8 9">
    <name type="scientific">Sulfobacillus thermosulfidooxidans</name>
    <dbReference type="NCBI Taxonomy" id="28034"/>
    <lineage>
        <taxon>Bacteria</taxon>
        <taxon>Bacillati</taxon>
        <taxon>Bacillota</taxon>
        <taxon>Clostridia</taxon>
        <taxon>Eubacteriales</taxon>
        <taxon>Clostridiales Family XVII. Incertae Sedis</taxon>
        <taxon>Sulfobacillus</taxon>
    </lineage>
</organism>
<dbReference type="GO" id="GO:1990904">
    <property type="term" value="C:ribonucleoprotein complex"/>
    <property type="evidence" value="ECO:0007669"/>
    <property type="project" value="UniProtKB-KW"/>
</dbReference>
<dbReference type="Gene3D" id="3.40.1370.10">
    <property type="match status" value="1"/>
</dbReference>
<evidence type="ECO:0000256" key="5">
    <source>
        <dbReference type="ARBA" id="ARBA00035244"/>
    </source>
</evidence>
<dbReference type="Pfam" id="PF00573">
    <property type="entry name" value="Ribosomal_L4"/>
    <property type="match status" value="1"/>
</dbReference>